<sequence length="205" mass="23010">MSDFVIDLVARGGYWGVAFLMALENVFPPIPSEVIMGLAGIEAGKGNMNLWAVILAGTIGSVAGNYFWYAIGRAFGLKRLDHFVARWGRWFTLDRYEIDRFTLLFHRYGGATMFFARMIPTVRTLISLPAGIFEMSRTKFLVWTFAGAGVWNVVFAGIGYQLGARFEEIDKYTGPASTAVIGIIILVYVIRVIFWRPHPDPVQQD</sequence>
<evidence type="ECO:0000313" key="9">
    <source>
        <dbReference type="Proteomes" id="UP000589292"/>
    </source>
</evidence>
<evidence type="ECO:0000259" key="7">
    <source>
        <dbReference type="Pfam" id="PF09335"/>
    </source>
</evidence>
<proteinExistence type="predicted"/>
<keyword evidence="3 6" id="KW-0812">Transmembrane</keyword>
<evidence type="ECO:0000256" key="5">
    <source>
        <dbReference type="ARBA" id="ARBA00023136"/>
    </source>
</evidence>
<dbReference type="AlphaFoldDB" id="A0A7V8U9V7"/>
<keyword evidence="4 6" id="KW-1133">Transmembrane helix</keyword>
<keyword evidence="5 6" id="KW-0472">Membrane</keyword>
<feature type="transmembrane region" description="Helical" evidence="6">
    <location>
        <begin position="140"/>
        <end position="160"/>
    </location>
</feature>
<dbReference type="InterPro" id="IPR032816">
    <property type="entry name" value="VTT_dom"/>
</dbReference>
<evidence type="ECO:0000256" key="2">
    <source>
        <dbReference type="ARBA" id="ARBA00022475"/>
    </source>
</evidence>
<dbReference type="GO" id="GO:0005886">
    <property type="term" value="C:plasma membrane"/>
    <property type="evidence" value="ECO:0007669"/>
    <property type="project" value="UniProtKB-SubCell"/>
</dbReference>
<dbReference type="EMBL" id="VDES01000003">
    <property type="protein sequence ID" value="MBA1375817.1"/>
    <property type="molecule type" value="Genomic_DNA"/>
</dbReference>
<evidence type="ECO:0000313" key="8">
    <source>
        <dbReference type="EMBL" id="MBA1375817.1"/>
    </source>
</evidence>
<feature type="transmembrane region" description="Helical" evidence="6">
    <location>
        <begin position="50"/>
        <end position="71"/>
    </location>
</feature>
<name>A0A7V8U9V7_9SPHN</name>
<evidence type="ECO:0000256" key="3">
    <source>
        <dbReference type="ARBA" id="ARBA00022692"/>
    </source>
</evidence>
<comment type="subcellular location">
    <subcellularLocation>
        <location evidence="1">Cell membrane</location>
        <topology evidence="1">Multi-pass membrane protein</topology>
    </subcellularLocation>
</comment>
<gene>
    <name evidence="8" type="ORF">FG486_15845</name>
</gene>
<feature type="domain" description="VTT" evidence="7">
    <location>
        <begin position="30"/>
        <end position="161"/>
    </location>
</feature>
<dbReference type="PANTHER" id="PTHR42709:SF6">
    <property type="entry name" value="UNDECAPRENYL PHOSPHATE TRANSPORTER A"/>
    <property type="match status" value="1"/>
</dbReference>
<dbReference type="InterPro" id="IPR051311">
    <property type="entry name" value="DedA_domain"/>
</dbReference>
<evidence type="ECO:0000256" key="4">
    <source>
        <dbReference type="ARBA" id="ARBA00022989"/>
    </source>
</evidence>
<keyword evidence="9" id="KW-1185">Reference proteome</keyword>
<accession>A0A7V8U9V7</accession>
<reference evidence="8 9" key="1">
    <citation type="journal article" date="1994" name="Int. J. Syst. Bacteriol.">
        <title>Phylogenetic positions of novel aerobic, bacteriochlorophyll a-containing bacteria and description of Roseococcus thiosulfatophilus gen. nov., sp. nov., Erythromicrobium ramosum gen. nov., sp. nov., and Erythrobacter litoralis sp. nov.</title>
        <authorList>
            <person name="Yurkov V."/>
            <person name="Stackebrandt E."/>
            <person name="Holmes A."/>
            <person name="Fuerst J.A."/>
            <person name="Hugenholtz P."/>
            <person name="Golecki J."/>
            <person name="Gad'on N."/>
            <person name="Gorlenko V.M."/>
            <person name="Kompantseva E.I."/>
            <person name="Drews G."/>
        </authorList>
    </citation>
    <scope>NUCLEOTIDE SEQUENCE [LARGE SCALE GENOMIC DNA]</scope>
    <source>
        <strain evidence="8 9">KR-99</strain>
    </source>
</reference>
<dbReference type="PANTHER" id="PTHR42709">
    <property type="entry name" value="ALKALINE PHOSPHATASE LIKE PROTEIN"/>
    <property type="match status" value="1"/>
</dbReference>
<dbReference type="RefSeq" id="WP_181268246.1">
    <property type="nucleotide sequence ID" value="NZ_BAAAGB010000001.1"/>
</dbReference>
<feature type="transmembrane region" description="Helical" evidence="6">
    <location>
        <begin position="172"/>
        <end position="194"/>
    </location>
</feature>
<organism evidence="8 9">
    <name type="scientific">Sphingomonas ursincola</name>
    <dbReference type="NCBI Taxonomy" id="56361"/>
    <lineage>
        <taxon>Bacteria</taxon>
        <taxon>Pseudomonadati</taxon>
        <taxon>Pseudomonadota</taxon>
        <taxon>Alphaproteobacteria</taxon>
        <taxon>Sphingomonadales</taxon>
        <taxon>Sphingomonadaceae</taxon>
        <taxon>Sphingomonas</taxon>
    </lineage>
</organism>
<dbReference type="Pfam" id="PF09335">
    <property type="entry name" value="VTT_dom"/>
    <property type="match status" value="1"/>
</dbReference>
<keyword evidence="2" id="KW-1003">Cell membrane</keyword>
<evidence type="ECO:0000256" key="1">
    <source>
        <dbReference type="ARBA" id="ARBA00004651"/>
    </source>
</evidence>
<dbReference type="Proteomes" id="UP000589292">
    <property type="component" value="Unassembled WGS sequence"/>
</dbReference>
<protein>
    <submittedName>
        <fullName evidence="8">DedA family protein</fullName>
    </submittedName>
</protein>
<feature type="transmembrane region" description="Helical" evidence="6">
    <location>
        <begin position="12"/>
        <end position="30"/>
    </location>
</feature>
<comment type="caution">
    <text evidence="8">The sequence shown here is derived from an EMBL/GenBank/DDBJ whole genome shotgun (WGS) entry which is preliminary data.</text>
</comment>
<evidence type="ECO:0000256" key="6">
    <source>
        <dbReference type="SAM" id="Phobius"/>
    </source>
</evidence>